<evidence type="ECO:0000256" key="4">
    <source>
        <dbReference type="ARBA" id="ARBA00023136"/>
    </source>
</evidence>
<proteinExistence type="predicted"/>
<dbReference type="InParanoid" id="A5E4T9"/>
<accession>A5E4T9</accession>
<reference evidence="8 9" key="1">
    <citation type="journal article" date="2009" name="Nature">
        <title>Evolution of pathogenicity and sexual reproduction in eight Candida genomes.</title>
        <authorList>
            <person name="Butler G."/>
            <person name="Rasmussen M.D."/>
            <person name="Lin M.F."/>
            <person name="Santos M.A."/>
            <person name="Sakthikumar S."/>
            <person name="Munro C.A."/>
            <person name="Rheinbay E."/>
            <person name="Grabherr M."/>
            <person name="Forche A."/>
            <person name="Reedy J.L."/>
            <person name="Agrafioti I."/>
            <person name="Arnaud M.B."/>
            <person name="Bates S."/>
            <person name="Brown A.J."/>
            <person name="Brunke S."/>
            <person name="Costanzo M.C."/>
            <person name="Fitzpatrick D.A."/>
            <person name="de Groot P.W."/>
            <person name="Harris D."/>
            <person name="Hoyer L.L."/>
            <person name="Hube B."/>
            <person name="Klis F.M."/>
            <person name="Kodira C."/>
            <person name="Lennard N."/>
            <person name="Logue M.E."/>
            <person name="Martin R."/>
            <person name="Neiman A.M."/>
            <person name="Nikolaou E."/>
            <person name="Quail M.A."/>
            <person name="Quinn J."/>
            <person name="Santos M.C."/>
            <person name="Schmitzberger F.F."/>
            <person name="Sherlock G."/>
            <person name="Shah P."/>
            <person name="Silverstein K.A."/>
            <person name="Skrzypek M.S."/>
            <person name="Soll D."/>
            <person name="Staggs R."/>
            <person name="Stansfield I."/>
            <person name="Stumpf M.P."/>
            <person name="Sudbery P.E."/>
            <person name="Srikantha T."/>
            <person name="Zeng Q."/>
            <person name="Berman J."/>
            <person name="Berriman M."/>
            <person name="Heitman J."/>
            <person name="Gow N.A."/>
            <person name="Lorenz M.C."/>
            <person name="Birren B.W."/>
            <person name="Kellis M."/>
            <person name="Cuomo C.A."/>
        </authorList>
    </citation>
    <scope>NUCLEOTIDE SEQUENCE [LARGE SCALE GENOMIC DNA]</scope>
    <source>
        <strain evidence="9">ATCC 11503 / BCRC 21390 / CBS 2605 / JCM 1781 / NBRC 1676 / NRRL YB-4239</strain>
    </source>
</reference>
<feature type="transmembrane region" description="Helical" evidence="6">
    <location>
        <begin position="247"/>
        <end position="265"/>
    </location>
</feature>
<evidence type="ECO:0000256" key="2">
    <source>
        <dbReference type="ARBA" id="ARBA00022692"/>
    </source>
</evidence>
<dbReference type="InterPro" id="IPR004853">
    <property type="entry name" value="Sugar_P_trans_dom"/>
</dbReference>
<feature type="transmembrane region" description="Helical" evidence="6">
    <location>
        <begin position="285"/>
        <end position="308"/>
    </location>
</feature>
<evidence type="ECO:0000256" key="1">
    <source>
        <dbReference type="ARBA" id="ARBA00004141"/>
    </source>
</evidence>
<dbReference type="Pfam" id="PF03151">
    <property type="entry name" value="TPT"/>
    <property type="match status" value="1"/>
</dbReference>
<dbReference type="Proteomes" id="UP000001996">
    <property type="component" value="Unassembled WGS sequence"/>
</dbReference>
<feature type="transmembrane region" description="Helical" evidence="6">
    <location>
        <begin position="473"/>
        <end position="490"/>
    </location>
</feature>
<dbReference type="STRING" id="379508.A5E4T9"/>
<sequence length="592" mass="64485">MSSNGVYLNHEVQESNESLFSNTNNNANNNTYNNNYNNAYNHTHAHSLQSTPPKKKRVPSSSNTLTQSKINSIYSSSQVNPNYSSSNLSKVNHITHSSNPYSSHHGSTVSLVSTPIMENAPTFGSNSLNSSPSFFSTGKFPSSSLPPTAAGVSGLNGVGSLGSLGSLGGLGGAATAAGAAGGAGATGATGAGGAFPLSPPISESTSPELQPGFEFEYGQDLKLNDGFSNQVKGNYIIQKLVNLIPPINFKICSLCFVWYFCSIISSNSIKLVLTNFKYPVTVTEIQFLLIAILSLIALWLSRLFRLNIPSEIFPSGKSVRQFVRPTKEILLATLPMGGFQFVGHLTSHKATSLIPVSLVHTIKALSPIVTVLVFRFMFRKEYKMRTYLTLIPLVVGIMMTCYKPSNKSKIIPTGGDSMSSAYSTGLVFAFISMLIFVSQNIFAKDKLATPKEQPTVVPTTTVLNKQKKKLDNLTILFYCSLVGFTFTFPVYVTSELFSPKFSLAQLDTSILGLILINGVSHFTQSILAFQILRLLSPIDYSIANILKRIFIILISFIWELKNFTTLQSFGLVTTLLGLYCYDRWGTQREKTV</sequence>
<feature type="transmembrane region" description="Helical" evidence="6">
    <location>
        <begin position="425"/>
        <end position="443"/>
    </location>
</feature>
<dbReference type="FunCoup" id="A5E4T9">
    <property type="interactions" value="521"/>
</dbReference>
<feature type="compositionally biased region" description="Polar residues" evidence="5">
    <location>
        <begin position="88"/>
        <end position="106"/>
    </location>
</feature>
<evidence type="ECO:0000256" key="6">
    <source>
        <dbReference type="SAM" id="Phobius"/>
    </source>
</evidence>
<dbReference type="AlphaFoldDB" id="A5E4T9"/>
<evidence type="ECO:0000313" key="8">
    <source>
        <dbReference type="EMBL" id="EDK46447.1"/>
    </source>
</evidence>
<feature type="transmembrane region" description="Helical" evidence="6">
    <location>
        <begin position="541"/>
        <end position="558"/>
    </location>
</feature>
<feature type="transmembrane region" description="Helical" evidence="6">
    <location>
        <begin position="386"/>
        <end position="405"/>
    </location>
</feature>
<feature type="compositionally biased region" description="Low complexity" evidence="5">
    <location>
        <begin position="75"/>
        <end position="87"/>
    </location>
</feature>
<evidence type="ECO:0000259" key="7">
    <source>
        <dbReference type="Pfam" id="PF03151"/>
    </source>
</evidence>
<comment type="subcellular location">
    <subcellularLocation>
        <location evidence="1">Membrane</location>
        <topology evidence="1">Multi-pass membrane protein</topology>
    </subcellularLocation>
</comment>
<dbReference type="HOGENOM" id="CLU_019048_4_1_1"/>
<keyword evidence="2 6" id="KW-0812">Transmembrane</keyword>
<dbReference type="GeneID" id="5231124"/>
<keyword evidence="3 6" id="KW-1133">Transmembrane helix</keyword>
<evidence type="ECO:0000256" key="3">
    <source>
        <dbReference type="ARBA" id="ARBA00022989"/>
    </source>
</evidence>
<keyword evidence="4 6" id="KW-0472">Membrane</keyword>
<dbReference type="GO" id="GO:0016020">
    <property type="term" value="C:membrane"/>
    <property type="evidence" value="ECO:0007669"/>
    <property type="project" value="UniProtKB-SubCell"/>
</dbReference>
<feature type="transmembrane region" description="Helical" evidence="6">
    <location>
        <begin position="510"/>
        <end position="529"/>
    </location>
</feature>
<feature type="compositionally biased region" description="Polar residues" evidence="5">
    <location>
        <begin position="59"/>
        <end position="74"/>
    </location>
</feature>
<feature type="compositionally biased region" description="Low complexity" evidence="5">
    <location>
        <begin position="22"/>
        <end position="42"/>
    </location>
</feature>
<dbReference type="KEGG" id="lel:PVL30_005364"/>
<dbReference type="eggNOG" id="KOG1441">
    <property type="taxonomic scope" value="Eukaryota"/>
</dbReference>
<protein>
    <recommendedName>
        <fullName evidence="7">Sugar phosphate transporter domain-containing protein</fullName>
    </recommendedName>
</protein>
<gene>
    <name evidence="8" type="ORF">LELG_04628</name>
</gene>
<dbReference type="OMA" id="ISFIWEL"/>
<feature type="domain" description="Sugar phosphate transporter" evidence="7">
    <location>
        <begin position="250"/>
        <end position="581"/>
    </location>
</feature>
<dbReference type="OrthoDB" id="1588579at2759"/>
<dbReference type="PANTHER" id="PTHR11132">
    <property type="entry name" value="SOLUTE CARRIER FAMILY 35"/>
    <property type="match status" value="1"/>
</dbReference>
<name>A5E4T9_LODEL</name>
<dbReference type="VEuPathDB" id="FungiDB:LELG_04628"/>
<evidence type="ECO:0000313" key="9">
    <source>
        <dbReference type="Proteomes" id="UP000001996"/>
    </source>
</evidence>
<feature type="transmembrane region" description="Helical" evidence="6">
    <location>
        <begin position="353"/>
        <end position="374"/>
    </location>
</feature>
<keyword evidence="9" id="KW-1185">Reference proteome</keyword>
<organism evidence="8 9">
    <name type="scientific">Lodderomyces elongisporus (strain ATCC 11503 / CBS 2605 / JCM 1781 / NBRC 1676 / NRRL YB-4239)</name>
    <name type="common">Yeast</name>
    <name type="synonym">Saccharomyces elongisporus</name>
    <dbReference type="NCBI Taxonomy" id="379508"/>
    <lineage>
        <taxon>Eukaryota</taxon>
        <taxon>Fungi</taxon>
        <taxon>Dikarya</taxon>
        <taxon>Ascomycota</taxon>
        <taxon>Saccharomycotina</taxon>
        <taxon>Pichiomycetes</taxon>
        <taxon>Debaryomycetaceae</taxon>
        <taxon>Candida/Lodderomyces clade</taxon>
        <taxon>Lodderomyces</taxon>
    </lineage>
</organism>
<feature type="transmembrane region" description="Helical" evidence="6">
    <location>
        <begin position="564"/>
        <end position="581"/>
    </location>
</feature>
<dbReference type="InterPro" id="IPR050186">
    <property type="entry name" value="TPT_transporter"/>
</dbReference>
<dbReference type="EMBL" id="CH981530">
    <property type="protein sequence ID" value="EDK46447.1"/>
    <property type="molecule type" value="Genomic_DNA"/>
</dbReference>
<evidence type="ECO:0000256" key="5">
    <source>
        <dbReference type="SAM" id="MobiDB-lite"/>
    </source>
</evidence>
<feature type="region of interest" description="Disordered" evidence="5">
    <location>
        <begin position="15"/>
        <end position="106"/>
    </location>
</feature>